<accession>A0A402AQL4</accession>
<name>A0A402AQL4_9CHLR</name>
<proteinExistence type="predicted"/>
<feature type="transmembrane region" description="Helical" evidence="1">
    <location>
        <begin position="128"/>
        <end position="153"/>
    </location>
</feature>
<feature type="transmembrane region" description="Helical" evidence="1">
    <location>
        <begin position="173"/>
        <end position="197"/>
    </location>
</feature>
<dbReference type="Proteomes" id="UP000287188">
    <property type="component" value="Unassembled WGS sequence"/>
</dbReference>
<keyword evidence="1" id="KW-0812">Transmembrane</keyword>
<dbReference type="EMBL" id="BIFS01000001">
    <property type="protein sequence ID" value="GCE21354.1"/>
    <property type="molecule type" value="Genomic_DNA"/>
</dbReference>
<protein>
    <submittedName>
        <fullName evidence="2">Uncharacterized protein</fullName>
    </submittedName>
</protein>
<organism evidence="2 3">
    <name type="scientific">Dictyobacter kobayashii</name>
    <dbReference type="NCBI Taxonomy" id="2014872"/>
    <lineage>
        <taxon>Bacteria</taxon>
        <taxon>Bacillati</taxon>
        <taxon>Chloroflexota</taxon>
        <taxon>Ktedonobacteria</taxon>
        <taxon>Ktedonobacterales</taxon>
        <taxon>Dictyobacteraceae</taxon>
        <taxon>Dictyobacter</taxon>
    </lineage>
</organism>
<keyword evidence="1" id="KW-1133">Transmembrane helix</keyword>
<reference evidence="3" key="1">
    <citation type="submission" date="2018-12" db="EMBL/GenBank/DDBJ databases">
        <title>Tengunoibacter tsumagoiensis gen. nov., sp. nov., Dictyobacter kobayashii sp. nov., D. alpinus sp. nov., and D. joshuensis sp. nov. and description of Dictyobacteraceae fam. nov. within the order Ktedonobacterales isolated from Tengu-no-mugimeshi.</title>
        <authorList>
            <person name="Wang C.M."/>
            <person name="Zheng Y."/>
            <person name="Sakai Y."/>
            <person name="Toyoda A."/>
            <person name="Minakuchi Y."/>
            <person name="Abe K."/>
            <person name="Yokota A."/>
            <person name="Yabe S."/>
        </authorList>
    </citation>
    <scope>NUCLEOTIDE SEQUENCE [LARGE SCALE GENOMIC DNA]</scope>
    <source>
        <strain evidence="3">Uno11</strain>
    </source>
</reference>
<gene>
    <name evidence="2" type="ORF">KDK_51540</name>
</gene>
<feature type="transmembrane region" description="Helical" evidence="1">
    <location>
        <begin position="98"/>
        <end position="116"/>
    </location>
</feature>
<evidence type="ECO:0000313" key="3">
    <source>
        <dbReference type="Proteomes" id="UP000287188"/>
    </source>
</evidence>
<dbReference type="RefSeq" id="WP_126552973.1">
    <property type="nucleotide sequence ID" value="NZ_BIFS01000001.1"/>
</dbReference>
<feature type="transmembrane region" description="Helical" evidence="1">
    <location>
        <begin position="62"/>
        <end position="86"/>
    </location>
</feature>
<dbReference type="OrthoDB" id="154938at2"/>
<keyword evidence="3" id="KW-1185">Reference proteome</keyword>
<dbReference type="AlphaFoldDB" id="A0A402AQL4"/>
<evidence type="ECO:0000313" key="2">
    <source>
        <dbReference type="EMBL" id="GCE21354.1"/>
    </source>
</evidence>
<evidence type="ECO:0000256" key="1">
    <source>
        <dbReference type="SAM" id="Phobius"/>
    </source>
</evidence>
<sequence length="216" mass="23334">MTPDQLTTAIVNGVNAGGEQFLEGTLAATLPIIWLAILGLHLGRPYILDMIDRFTLRLGADLLWLIYIALRDILIISGVIMSFMFLFPDVVTTDQLPLTGGLAAACLFAALLIKLMGDPDHYIRDFRLTTYLLGLGAIFYFVPYVIGVQANAVSTGPLLNISQFLVTSSNPNWAVGLGYVTIVLLAIMGAIAAIYTLRTGGRAEIVSETQDSLAKK</sequence>
<feature type="transmembrane region" description="Helical" evidence="1">
    <location>
        <begin position="20"/>
        <end position="42"/>
    </location>
</feature>
<keyword evidence="1" id="KW-0472">Membrane</keyword>
<comment type="caution">
    <text evidence="2">The sequence shown here is derived from an EMBL/GenBank/DDBJ whole genome shotgun (WGS) entry which is preliminary data.</text>
</comment>